<proteinExistence type="inferred from homology"/>
<gene>
    <name evidence="11" type="ORF">LACBIDRAFT_309000</name>
</gene>
<evidence type="ECO:0000259" key="10">
    <source>
        <dbReference type="Pfam" id="PF23576"/>
    </source>
</evidence>
<dbReference type="SUPFAM" id="SSF48371">
    <property type="entry name" value="ARM repeat"/>
    <property type="match status" value="1"/>
</dbReference>
<evidence type="ECO:0000313" key="12">
    <source>
        <dbReference type="Proteomes" id="UP000001194"/>
    </source>
</evidence>
<evidence type="ECO:0000259" key="8">
    <source>
        <dbReference type="Pfam" id="PF13086"/>
    </source>
</evidence>
<feature type="domain" description="DNA2/NAM7 helicase helicase" evidence="8">
    <location>
        <begin position="1295"/>
        <end position="1579"/>
    </location>
</feature>
<dbReference type="FunFam" id="3.40.50.300:FF:000326">
    <property type="entry name" value="P-loop containing nucleoside triphosphate hydrolase"/>
    <property type="match status" value="1"/>
</dbReference>
<dbReference type="GeneID" id="6071336"/>
<name>B0CVA5_LACBS</name>
<evidence type="ECO:0000256" key="4">
    <source>
        <dbReference type="ARBA" id="ARBA00022806"/>
    </source>
</evidence>
<dbReference type="PANTHER" id="PTHR10887:SF495">
    <property type="entry name" value="HELICASE SENATAXIN ISOFORM X1-RELATED"/>
    <property type="match status" value="1"/>
</dbReference>
<keyword evidence="5" id="KW-0067">ATP-binding</keyword>
<dbReference type="GO" id="GO:0016604">
    <property type="term" value="C:nuclear body"/>
    <property type="evidence" value="ECO:0007669"/>
    <property type="project" value="TreeGrafter"/>
</dbReference>
<dbReference type="InterPro" id="IPR047187">
    <property type="entry name" value="SF1_C_Upf1"/>
</dbReference>
<evidence type="ECO:0000256" key="6">
    <source>
        <dbReference type="SAM" id="MobiDB-lite"/>
    </source>
</evidence>
<feature type="region of interest" description="Disordered" evidence="6">
    <location>
        <begin position="1815"/>
        <end position="1937"/>
    </location>
</feature>
<dbReference type="GO" id="GO:0001147">
    <property type="term" value="F:transcription termination site sequence-specific DNA binding"/>
    <property type="evidence" value="ECO:0007669"/>
    <property type="project" value="TreeGrafter"/>
</dbReference>
<evidence type="ECO:0000313" key="11">
    <source>
        <dbReference type="EMBL" id="EDR13293.1"/>
    </source>
</evidence>
<evidence type="ECO:0000259" key="7">
    <source>
        <dbReference type="Pfam" id="PF12726"/>
    </source>
</evidence>
<evidence type="ECO:0000256" key="1">
    <source>
        <dbReference type="ARBA" id="ARBA00007913"/>
    </source>
</evidence>
<dbReference type="SUPFAM" id="SSF52540">
    <property type="entry name" value="P-loop containing nucleoside triphosphate hydrolases"/>
    <property type="match status" value="1"/>
</dbReference>
<dbReference type="EMBL" id="DS547093">
    <property type="protein sequence ID" value="EDR13293.1"/>
    <property type="molecule type" value="Genomic_DNA"/>
</dbReference>
<dbReference type="InterPro" id="IPR041679">
    <property type="entry name" value="DNA2/NAM7-like_C"/>
</dbReference>
<dbReference type="CDD" id="cd18042">
    <property type="entry name" value="DEXXQc_SETX"/>
    <property type="match status" value="1"/>
</dbReference>
<dbReference type="HOGENOM" id="CLU_000459_1_1_1"/>
<dbReference type="GO" id="GO:0005694">
    <property type="term" value="C:chromosome"/>
    <property type="evidence" value="ECO:0007669"/>
    <property type="project" value="UniProtKB-ARBA"/>
</dbReference>
<dbReference type="OrthoDB" id="6513042at2759"/>
<dbReference type="PANTHER" id="PTHR10887">
    <property type="entry name" value="DNA2/NAM7 HELICASE FAMILY"/>
    <property type="match status" value="1"/>
</dbReference>
<dbReference type="GO" id="GO:0006369">
    <property type="term" value="P:termination of RNA polymerase II transcription"/>
    <property type="evidence" value="ECO:0007669"/>
    <property type="project" value="TreeGrafter"/>
</dbReference>
<feature type="compositionally biased region" description="Basic and acidic residues" evidence="6">
    <location>
        <begin position="961"/>
        <end position="972"/>
    </location>
</feature>
<sequence>MQSIANYSDVEKLLITLRDTPVDSNGTSDAVLGRIHSYLMDVTNVAPDDIHWFCERANTTTVAAATFLLRLFAYTSREVDTWKEKLHACLSSCCSCVQKLEEAKVSSRQTYFGAFEHATVQAFFESFEGWELKMVTADLSAISLTSSKGLPNALAPLFYRIASNWTIFTDPNAFSILRQLALSGYAGDWPKDYLAPGLFILLMDSNDKIRQWAQNHAARYFTPMPNGKFTGAYINVLEVIGRAMQMPKDSLATHLVAQSPELAPFSFTPDLLQLWTGFRLFLRFVPIERLKSSHQQISLWRIVSGHLHDNGPQFEEVLRSLLLVLKRMESTFWTGEGPEYPQIVFDAIKDNPSFSHLLQRIDNSGERPWFIAWFAEYLHTIRDLDTYGEVFAKIVDFLCEEVQHERFQDARPVIMDSVLCLLSSVFHKFQSDKSFRHRRAVLDTLDIHSGVIVGVAYSPDYNSEKWKKLRMSARTLVTSALVSDIQDISTAISGLCLLLAQKKGGKIAEGRTDGTEKLGLSIRKPVWSQLFSSIQTRDTSGIASIICIVAKSAHLDVVNKSTFKDILKMSKDEEHQSVERALDEVNTSLKITHDGFLHAISRFADYGISSSALEVLLCPGVGKAVTLLLLSPIADFQVAAQTLVGLAFDVDIRLDCFRALLENIPDVTFDGITEFLSIFREYAIKVPEACSLSQSLVRCFTDIIEALCASPNGLLLNVHFLRPTDGEGPASRIPQLWHLMTKALTVIFKRTPNWSVYFENQDMIVWMRDALIFGRDMLSQWRVIENATLSSQQALTNQRLSGKPSKVGERMVNDLQDVLTELARWLRLTDEELLHQSFSLLQSLLEIFKETQIQPSETALQKLSKHVSDARKDTNKSKSRLDSTRLSKLEDTLASFEDEVEIISHTLAPKFQLRGEKEVPKPRAPETRAIEKSRPSKDVRRETKTPVLDAAPSKASSSKFWSDKDPERRGSDVSHLTSRGTSNKQSALSRPSAWPQSKHASTEPRNEALSAVAGSESDSSGSDSEEGDVPGVGLAALGRFPKSPKVRSKQPERRQIKTLEIPTQKSAIQERLNRNKVGANLAYRLKPDISGLHRVILSWNYDCDGPSPPGENIKPLNVPVEFQDYSHYRRVYEPLLLMECWAQLMQSKDEPQDIYQCKITSRKFSSDWMDIDLSLLGDVKKDWYLAETDIVLLRSSELKKSILAKTLSYTTSQGGILIVVRCFIQAGSLDPGLQISSVWRISKVFSLSTLHREYGALLSLPHYDYCDVILRPRLEAKVNKVDQKELQRTMTAYNVNEPQAAAIISSMEAEGFSLIQGPPGTGKTSTICGLVARFVSRRQRPSVPIVIGRNAPPAEKPSVAKILICAPSNAAIDEIAHRLKGGYSGSIKGQGSLRVVRIGAVQSMNLSVRDISLDSLVEQKLDYSSTPLAEIGNEIKSLHRDIAALKDLRQQKLQDLVAVRDNSARTKTLESEVQNLGSKRQDLVTQLNQKKDKLKSDTRSLDTLRRGIQRDILNEADVVCSTLSGAGHDTLAQHDFEMLIIDEAAQAIELSSLIPLKYNSARCVLVGDPQQLPPTVLSQEACRYSYNQSLFVRLQKRCPNAVHLLSIQYRMHPDISRFPSRVFYESKIQDGPRMDEVTKQPWHTHVKFGTYKFFNVSQGVEEQSGRSIKNLAECQVAVALYNRLCQEYKAFNFDSRVGVVSMYRAQIVELRRHFEKRFGKDIIGRIDFNTVDGFQGQEKDVIILSCVRSGPGLQSVGFLSDVRRMNVALTRAKSSLFILGNAPTLERSNDTWREIVVDARSRLALLQVDTTFFTSTSCSPKSTEPPKKKPRISSASTTAATVPIDLATPRGLKAASNRNVSSPMTVSKPDGPTTSSTHVELEQSIGIKRPAEQEEIPPTGLAGSSHEPAPARARPPPAKRPKQQPSIFIPAKKKPRP</sequence>
<dbReference type="Pfam" id="PF12726">
    <property type="entry name" value="SEN1_N"/>
    <property type="match status" value="1"/>
</dbReference>
<dbReference type="InParanoid" id="B0CVA5"/>
<evidence type="ECO:0000256" key="3">
    <source>
        <dbReference type="ARBA" id="ARBA00022801"/>
    </source>
</evidence>
<accession>B0CVA5</accession>
<keyword evidence="12" id="KW-1185">Reference proteome</keyword>
<dbReference type="Proteomes" id="UP000001194">
    <property type="component" value="Unassembled WGS sequence"/>
</dbReference>
<dbReference type="Gene3D" id="3.40.50.300">
    <property type="entry name" value="P-loop containing nucleotide triphosphate hydrolases"/>
    <property type="match status" value="2"/>
</dbReference>
<dbReference type="STRING" id="486041.B0CVA5"/>
<dbReference type="Pfam" id="PF13087">
    <property type="entry name" value="AAA_12"/>
    <property type="match status" value="1"/>
</dbReference>
<dbReference type="GO" id="GO:0016787">
    <property type="term" value="F:hydrolase activity"/>
    <property type="evidence" value="ECO:0007669"/>
    <property type="project" value="UniProtKB-KW"/>
</dbReference>
<dbReference type="InterPro" id="IPR016024">
    <property type="entry name" value="ARM-type_fold"/>
</dbReference>
<dbReference type="GO" id="GO:0004386">
    <property type="term" value="F:helicase activity"/>
    <property type="evidence" value="ECO:0007669"/>
    <property type="project" value="UniProtKB-KW"/>
</dbReference>
<feature type="domain" description="DNA2/NAM7 helicase-like C-terminal" evidence="9">
    <location>
        <begin position="1586"/>
        <end position="1782"/>
    </location>
</feature>
<evidence type="ECO:0000256" key="5">
    <source>
        <dbReference type="ARBA" id="ARBA00022840"/>
    </source>
</evidence>
<evidence type="ECO:0000259" key="9">
    <source>
        <dbReference type="Pfam" id="PF13087"/>
    </source>
</evidence>
<feature type="compositionally biased region" description="Polar residues" evidence="6">
    <location>
        <begin position="1856"/>
        <end position="1865"/>
    </location>
</feature>
<comment type="similarity">
    <text evidence="1">Belongs to the DNA2/NAM7 helicase family.</text>
</comment>
<keyword evidence="4" id="KW-0347">Helicase</keyword>
<feature type="domain" description="Helicase SEN1 beta-barrel" evidence="10">
    <location>
        <begin position="1151"/>
        <end position="1244"/>
    </location>
</feature>
<evidence type="ECO:0000256" key="2">
    <source>
        <dbReference type="ARBA" id="ARBA00022741"/>
    </source>
</evidence>
<dbReference type="FunCoup" id="B0CVA5">
    <property type="interactions" value="86"/>
</dbReference>
<protein>
    <submittedName>
        <fullName evidence="11">Predicted protein</fullName>
    </submittedName>
</protein>
<dbReference type="CDD" id="cd18808">
    <property type="entry name" value="SF1_C_Upf1"/>
    <property type="match status" value="1"/>
</dbReference>
<feature type="region of interest" description="Disordered" evidence="6">
    <location>
        <begin position="913"/>
        <end position="1055"/>
    </location>
</feature>
<keyword evidence="3" id="KW-0378">Hydrolase</keyword>
<dbReference type="Pfam" id="PF23576">
    <property type="entry name" value="SEN1_barrel"/>
    <property type="match status" value="1"/>
</dbReference>
<dbReference type="InterPro" id="IPR056474">
    <property type="entry name" value="SEN1_barrel"/>
</dbReference>
<organism evidence="12">
    <name type="scientific">Laccaria bicolor (strain S238N-H82 / ATCC MYA-4686)</name>
    <name type="common">Bicoloured deceiver</name>
    <name type="synonym">Laccaria laccata var. bicolor</name>
    <dbReference type="NCBI Taxonomy" id="486041"/>
    <lineage>
        <taxon>Eukaryota</taxon>
        <taxon>Fungi</taxon>
        <taxon>Dikarya</taxon>
        <taxon>Basidiomycota</taxon>
        <taxon>Agaricomycotina</taxon>
        <taxon>Agaricomycetes</taxon>
        <taxon>Agaricomycetidae</taxon>
        <taxon>Agaricales</taxon>
        <taxon>Agaricineae</taxon>
        <taxon>Hydnangiaceae</taxon>
        <taxon>Laccaria</taxon>
    </lineage>
</organism>
<feature type="compositionally biased region" description="Polar residues" evidence="6">
    <location>
        <begin position="974"/>
        <end position="999"/>
    </location>
</feature>
<feature type="compositionally biased region" description="Basic and acidic residues" evidence="6">
    <location>
        <begin position="913"/>
        <end position="944"/>
    </location>
</feature>
<dbReference type="InterPro" id="IPR027417">
    <property type="entry name" value="P-loop_NTPase"/>
</dbReference>
<reference evidence="11 12" key="1">
    <citation type="journal article" date="2008" name="Nature">
        <title>The genome of Laccaria bicolor provides insights into mycorrhizal symbiosis.</title>
        <authorList>
            <person name="Martin F."/>
            <person name="Aerts A."/>
            <person name="Ahren D."/>
            <person name="Brun A."/>
            <person name="Danchin E.G.J."/>
            <person name="Duchaussoy F."/>
            <person name="Gibon J."/>
            <person name="Kohler A."/>
            <person name="Lindquist E."/>
            <person name="Pereda V."/>
            <person name="Salamov A."/>
            <person name="Shapiro H.J."/>
            <person name="Wuyts J."/>
            <person name="Blaudez D."/>
            <person name="Buee M."/>
            <person name="Brokstein P."/>
            <person name="Canbaeck B."/>
            <person name="Cohen D."/>
            <person name="Courty P.E."/>
            <person name="Coutinho P.M."/>
            <person name="Delaruelle C."/>
            <person name="Detter J.C."/>
            <person name="Deveau A."/>
            <person name="DiFazio S."/>
            <person name="Duplessis S."/>
            <person name="Fraissinet-Tachet L."/>
            <person name="Lucic E."/>
            <person name="Frey-Klett P."/>
            <person name="Fourrey C."/>
            <person name="Feussner I."/>
            <person name="Gay G."/>
            <person name="Grimwood J."/>
            <person name="Hoegger P.J."/>
            <person name="Jain P."/>
            <person name="Kilaru S."/>
            <person name="Labbe J."/>
            <person name="Lin Y.C."/>
            <person name="Legue V."/>
            <person name="Le Tacon F."/>
            <person name="Marmeisse R."/>
            <person name="Melayah D."/>
            <person name="Montanini B."/>
            <person name="Muratet M."/>
            <person name="Nehls U."/>
            <person name="Niculita-Hirzel H."/>
            <person name="Oudot-Le Secq M.P."/>
            <person name="Peter M."/>
            <person name="Quesneville H."/>
            <person name="Rajashekar B."/>
            <person name="Reich M."/>
            <person name="Rouhier N."/>
            <person name="Schmutz J."/>
            <person name="Yin T."/>
            <person name="Chalot M."/>
            <person name="Henrissat B."/>
            <person name="Kuees U."/>
            <person name="Lucas S."/>
            <person name="Van de Peer Y."/>
            <person name="Podila G.K."/>
            <person name="Polle A."/>
            <person name="Pukkila P.J."/>
            <person name="Richardson P.M."/>
            <person name="Rouze P."/>
            <person name="Sanders I.R."/>
            <person name="Stajich J.E."/>
            <person name="Tunlid A."/>
            <person name="Tuskan G."/>
            <person name="Grigoriev I.V."/>
        </authorList>
    </citation>
    <scope>NUCLEOTIDE SEQUENCE [LARGE SCALE GENOMIC DNA]</scope>
    <source>
        <strain evidence="12">S238N-H82 / ATCC MYA-4686</strain>
    </source>
</reference>
<dbReference type="KEGG" id="lbc:LACBIDRAFT_309000"/>
<dbReference type="InterPro" id="IPR045055">
    <property type="entry name" value="DNA2/NAM7-like"/>
</dbReference>
<dbReference type="Pfam" id="PF13086">
    <property type="entry name" value="AAA_11"/>
    <property type="match status" value="1"/>
</dbReference>
<dbReference type="RefSeq" id="XP_001875791.1">
    <property type="nucleotide sequence ID" value="XM_001875756.1"/>
</dbReference>
<dbReference type="GO" id="GO:0005524">
    <property type="term" value="F:ATP binding"/>
    <property type="evidence" value="ECO:0007669"/>
    <property type="project" value="UniProtKB-KW"/>
</dbReference>
<feature type="domain" description="Helicase Sen1 N-terminal" evidence="7">
    <location>
        <begin position="82"/>
        <end position="839"/>
    </location>
</feature>
<dbReference type="InterPro" id="IPR024481">
    <property type="entry name" value="Helicase_Sen1_N"/>
</dbReference>
<dbReference type="InterPro" id="IPR041677">
    <property type="entry name" value="DNA2/NAM7_AAA_11"/>
</dbReference>
<keyword evidence="2" id="KW-0547">Nucleotide-binding</keyword>